<evidence type="ECO:0000256" key="1">
    <source>
        <dbReference type="ARBA" id="ARBA00001933"/>
    </source>
</evidence>
<comment type="cofactor">
    <cofactor evidence="1">
        <name>pyridoxal 5'-phosphate</name>
        <dbReference type="ChEBI" id="CHEBI:597326"/>
    </cofactor>
</comment>
<proteinExistence type="inferred from homology"/>
<dbReference type="SUPFAM" id="SSF53383">
    <property type="entry name" value="PLP-dependent transferases"/>
    <property type="match status" value="1"/>
</dbReference>
<dbReference type="InterPro" id="IPR015422">
    <property type="entry name" value="PyrdxlP-dep_Trfase_small"/>
</dbReference>
<evidence type="ECO:0000256" key="2">
    <source>
        <dbReference type="RuleBase" id="RU004508"/>
    </source>
</evidence>
<dbReference type="Proteomes" id="UP001058271">
    <property type="component" value="Chromosome"/>
</dbReference>
<name>A0ABY5ZEE4_9ACTN</name>
<keyword evidence="3" id="KW-0808">Transferase</keyword>
<dbReference type="PANTHER" id="PTHR30244">
    <property type="entry name" value="TRANSAMINASE"/>
    <property type="match status" value="1"/>
</dbReference>
<protein>
    <submittedName>
        <fullName evidence="3">DegT/DnrJ/EryC1/StrS family aminotransferase</fullName>
    </submittedName>
</protein>
<dbReference type="GO" id="GO:0008483">
    <property type="term" value="F:transaminase activity"/>
    <property type="evidence" value="ECO:0007669"/>
    <property type="project" value="UniProtKB-KW"/>
</dbReference>
<dbReference type="InterPro" id="IPR015421">
    <property type="entry name" value="PyrdxlP-dep_Trfase_major"/>
</dbReference>
<sequence>MLTSSTEYCWPKQRPEWRDLVNRQLSSGKLSIYDKSGVVADFEDAWSKQHDVRYGLVMNSGTAALHSAFYGIGIGPGDEVLCPTYTFFATSASLFQLGALPVLVDCLPDGSFDPEAAARLVTDRTKAVVITHMWGLPCDMAAVTAFAEQHGLDLVEDCSHAHGATFRGRRVGAFGAAGAWSLQTQKIIAAGEGGVLATDRLDVYDRAQLLGHFNKRAMNEMDPDGPLYAYSVTGLGLKYRAHPLGIAFAVGQVAELDDWIGGKQRYAADIAEYFTRIDGVTALTMSTPERISAHYALLFEVDPGQVPGGRDWLVAACNAEGLTDVDVPKATSPLHTLHLFQHPMSPVTTYDRACVRSDYPVAERLAARTFKIPVPCGPRGFEDEDDRYLDAVRKVTDRIAAYLAPSHTGALTVNDTADGQDGVA</sequence>
<dbReference type="Pfam" id="PF01041">
    <property type="entry name" value="DegT_DnrJ_EryC1"/>
    <property type="match status" value="1"/>
</dbReference>
<accession>A0ABY5ZEE4</accession>
<organism evidence="3 4">
    <name type="scientific">Dactylosporangium roseum</name>
    <dbReference type="NCBI Taxonomy" id="47989"/>
    <lineage>
        <taxon>Bacteria</taxon>
        <taxon>Bacillati</taxon>
        <taxon>Actinomycetota</taxon>
        <taxon>Actinomycetes</taxon>
        <taxon>Micromonosporales</taxon>
        <taxon>Micromonosporaceae</taxon>
        <taxon>Dactylosporangium</taxon>
    </lineage>
</organism>
<gene>
    <name evidence="3" type="ORF">Drose_14375</name>
</gene>
<keyword evidence="4" id="KW-1185">Reference proteome</keyword>
<reference evidence="3" key="1">
    <citation type="submission" date="2021-04" db="EMBL/GenBank/DDBJ databases">
        <title>Biosynthetic gene clusters of Dactylosporangioum roseum.</title>
        <authorList>
            <person name="Hartkoorn R.C."/>
            <person name="Beaudoing E."/>
            <person name="Hot D."/>
            <person name="Moureu S."/>
        </authorList>
    </citation>
    <scope>NUCLEOTIDE SEQUENCE</scope>
    <source>
        <strain evidence="3">NRRL B-16295</strain>
    </source>
</reference>
<dbReference type="PIRSF" id="PIRSF000390">
    <property type="entry name" value="PLP_StrS"/>
    <property type="match status" value="1"/>
</dbReference>
<evidence type="ECO:0000313" key="4">
    <source>
        <dbReference type="Proteomes" id="UP001058271"/>
    </source>
</evidence>
<dbReference type="Gene3D" id="3.90.1150.10">
    <property type="entry name" value="Aspartate Aminotransferase, domain 1"/>
    <property type="match status" value="1"/>
</dbReference>
<dbReference type="PANTHER" id="PTHR30244:SF34">
    <property type="entry name" value="DTDP-4-AMINO-4,6-DIDEOXYGALACTOSE TRANSAMINASE"/>
    <property type="match status" value="1"/>
</dbReference>
<keyword evidence="3" id="KW-0032">Aminotransferase</keyword>
<dbReference type="Gene3D" id="3.40.640.10">
    <property type="entry name" value="Type I PLP-dependent aspartate aminotransferase-like (Major domain)"/>
    <property type="match status" value="1"/>
</dbReference>
<dbReference type="InterPro" id="IPR000653">
    <property type="entry name" value="DegT/StrS_aminotransferase"/>
</dbReference>
<comment type="similarity">
    <text evidence="2">Belongs to the DegT/DnrJ/EryC1 family.</text>
</comment>
<keyword evidence="2" id="KW-0663">Pyridoxal phosphate</keyword>
<dbReference type="EMBL" id="CP073721">
    <property type="protein sequence ID" value="UWZ39315.1"/>
    <property type="molecule type" value="Genomic_DNA"/>
</dbReference>
<evidence type="ECO:0000313" key="3">
    <source>
        <dbReference type="EMBL" id="UWZ39315.1"/>
    </source>
</evidence>
<dbReference type="RefSeq" id="WP_260728714.1">
    <property type="nucleotide sequence ID" value="NZ_CP073721.1"/>
</dbReference>
<dbReference type="InterPro" id="IPR015424">
    <property type="entry name" value="PyrdxlP-dep_Trfase"/>
</dbReference>